<dbReference type="GO" id="GO:0016274">
    <property type="term" value="F:protein-arginine N-methyltransferase activity"/>
    <property type="evidence" value="ECO:0007669"/>
    <property type="project" value="InterPro"/>
</dbReference>
<keyword evidence="2" id="KW-0808">Transferase</keyword>
<reference evidence="5 6" key="1">
    <citation type="submission" date="2017-06" db="EMBL/GenBank/DDBJ databases">
        <authorList>
            <person name="Kim H.J."/>
            <person name="Triplett B.A."/>
        </authorList>
    </citation>
    <scope>NUCLEOTIDE SEQUENCE [LARGE SCALE GENOMIC DNA]</scope>
    <source>
        <strain evidence="5 6">DSM 14713</strain>
    </source>
</reference>
<dbReference type="Proteomes" id="UP000217289">
    <property type="component" value="Chromosome"/>
</dbReference>
<dbReference type="EMBL" id="CP022163">
    <property type="protein sequence ID" value="ATB27519.1"/>
    <property type="molecule type" value="Genomic_DNA"/>
</dbReference>
<dbReference type="Gene3D" id="2.70.160.11">
    <property type="entry name" value="Hnrnp arginine n-methyltransferase1"/>
    <property type="match status" value="1"/>
</dbReference>
<organism evidence="5 6">
    <name type="scientific">Melittangium boletus DSM 14713</name>
    <dbReference type="NCBI Taxonomy" id="1294270"/>
    <lineage>
        <taxon>Bacteria</taxon>
        <taxon>Pseudomonadati</taxon>
        <taxon>Myxococcota</taxon>
        <taxon>Myxococcia</taxon>
        <taxon>Myxococcales</taxon>
        <taxon>Cystobacterineae</taxon>
        <taxon>Archangiaceae</taxon>
        <taxon>Melittangium</taxon>
    </lineage>
</organism>
<dbReference type="InterPro" id="IPR025799">
    <property type="entry name" value="Arg_MeTrfase"/>
</dbReference>
<proteinExistence type="predicted"/>
<dbReference type="PANTHER" id="PTHR11006:SF4">
    <property type="entry name" value="PROTEIN ARGININE N-METHYLTRANSFERASE 7"/>
    <property type="match status" value="1"/>
</dbReference>
<protein>
    <recommendedName>
        <fullName evidence="4">Protein arginine N-methyltransferase domain-containing protein</fullName>
    </recommendedName>
</protein>
<dbReference type="KEGG" id="mbd:MEBOL_000962"/>
<evidence type="ECO:0000256" key="3">
    <source>
        <dbReference type="ARBA" id="ARBA00022691"/>
    </source>
</evidence>
<evidence type="ECO:0000256" key="2">
    <source>
        <dbReference type="ARBA" id="ARBA00022679"/>
    </source>
</evidence>
<dbReference type="CDD" id="cd02440">
    <property type="entry name" value="AdoMet_MTases"/>
    <property type="match status" value="1"/>
</dbReference>
<evidence type="ECO:0000313" key="6">
    <source>
        <dbReference type="Proteomes" id="UP000217289"/>
    </source>
</evidence>
<accession>A0A250I6M9</accession>
<dbReference type="InterPro" id="IPR029063">
    <property type="entry name" value="SAM-dependent_MTases_sf"/>
</dbReference>
<dbReference type="GO" id="GO:0032259">
    <property type="term" value="P:methylation"/>
    <property type="evidence" value="ECO:0007669"/>
    <property type="project" value="UniProtKB-KW"/>
</dbReference>
<evidence type="ECO:0000313" key="5">
    <source>
        <dbReference type="EMBL" id="ATB27519.1"/>
    </source>
</evidence>
<dbReference type="Pfam" id="PF22528">
    <property type="entry name" value="PRMT_C"/>
    <property type="match status" value="1"/>
</dbReference>
<evidence type="ECO:0000259" key="4">
    <source>
        <dbReference type="Pfam" id="PF22528"/>
    </source>
</evidence>
<name>A0A250I6M9_9BACT</name>
<evidence type="ECO:0000256" key="1">
    <source>
        <dbReference type="ARBA" id="ARBA00022603"/>
    </source>
</evidence>
<dbReference type="SUPFAM" id="SSF53335">
    <property type="entry name" value="S-adenosyl-L-methionine-dependent methyltransferases"/>
    <property type="match status" value="1"/>
</dbReference>
<dbReference type="PANTHER" id="PTHR11006">
    <property type="entry name" value="PROTEIN ARGININE N-METHYLTRANSFERASE"/>
    <property type="match status" value="1"/>
</dbReference>
<keyword evidence="1" id="KW-0489">Methyltransferase</keyword>
<dbReference type="Gene3D" id="3.40.50.150">
    <property type="entry name" value="Vaccinia Virus protein VP39"/>
    <property type="match status" value="1"/>
</dbReference>
<dbReference type="PROSITE" id="PS51678">
    <property type="entry name" value="SAM_MT_PRMT"/>
    <property type="match status" value="1"/>
</dbReference>
<keyword evidence="6" id="KW-1185">Reference proteome</keyword>
<dbReference type="AlphaFoldDB" id="A0A250I6M9"/>
<keyword evidence="3" id="KW-0949">S-adenosyl-L-methionine</keyword>
<sequence length="346" mass="38035">MRVAAQGTSLANPSRAEPSIQYVPVAMTGQQSLMAFHRHLLDDTVRTETFIRAIEAVVKPGDVVVDLGTGSGILAMACCRAGARRVYAIEANEIIRATKRVVEANGMGDTVVFIHKESSRVTLPEPVDLIVSECLGLMGPGDMMMSVVELARRSLREGGRILPERVELFIAPVESSLHSDYVNSWNRGRPYGFDMSIYQEIASNNVYVAWFDPESFLAPQQRIASLRLLDDDVSKVEKQVGFRVERSGQLHGFCGWFEVELGGGVRLNSSPSDPATIWKQVFLPLEQPVHVEAGTEVRLDFGLVTTGVIPNMPGYFRWETALIPPGAAAPSHVFKQSSLKSIPRAR</sequence>
<dbReference type="InterPro" id="IPR055135">
    <property type="entry name" value="PRMT_dom"/>
</dbReference>
<dbReference type="Pfam" id="PF06325">
    <property type="entry name" value="PrmA"/>
    <property type="match status" value="1"/>
</dbReference>
<dbReference type="GO" id="GO:0042054">
    <property type="term" value="F:histone methyltransferase activity"/>
    <property type="evidence" value="ECO:0007669"/>
    <property type="project" value="TreeGrafter"/>
</dbReference>
<feature type="domain" description="Protein arginine N-methyltransferase" evidence="4">
    <location>
        <begin position="165"/>
        <end position="301"/>
    </location>
</feature>
<gene>
    <name evidence="5" type="ORF">MEBOL_000962</name>
</gene>